<reference evidence="1 2" key="1">
    <citation type="journal article" date="2019" name="Sci. Rep.">
        <title>Orb-weaving spider Araneus ventricosus genome elucidates the spidroin gene catalogue.</title>
        <authorList>
            <person name="Kono N."/>
            <person name="Nakamura H."/>
            <person name="Ohtoshi R."/>
            <person name="Moran D.A.P."/>
            <person name="Shinohara A."/>
            <person name="Yoshida Y."/>
            <person name="Fujiwara M."/>
            <person name="Mori M."/>
            <person name="Tomita M."/>
            <person name="Arakawa K."/>
        </authorList>
    </citation>
    <scope>NUCLEOTIDE SEQUENCE [LARGE SCALE GENOMIC DNA]</scope>
</reference>
<evidence type="ECO:0000313" key="2">
    <source>
        <dbReference type="Proteomes" id="UP000499080"/>
    </source>
</evidence>
<organism evidence="1 2">
    <name type="scientific">Araneus ventricosus</name>
    <name type="common">Orbweaver spider</name>
    <name type="synonym">Epeira ventricosa</name>
    <dbReference type="NCBI Taxonomy" id="182803"/>
    <lineage>
        <taxon>Eukaryota</taxon>
        <taxon>Metazoa</taxon>
        <taxon>Ecdysozoa</taxon>
        <taxon>Arthropoda</taxon>
        <taxon>Chelicerata</taxon>
        <taxon>Arachnida</taxon>
        <taxon>Araneae</taxon>
        <taxon>Araneomorphae</taxon>
        <taxon>Entelegynae</taxon>
        <taxon>Araneoidea</taxon>
        <taxon>Araneidae</taxon>
        <taxon>Araneus</taxon>
    </lineage>
</organism>
<comment type="caution">
    <text evidence="1">The sequence shown here is derived from an EMBL/GenBank/DDBJ whole genome shotgun (WGS) entry which is preliminary data.</text>
</comment>
<dbReference type="EMBL" id="BGPR01000909">
    <property type="protein sequence ID" value="GBM39853.1"/>
    <property type="molecule type" value="Genomic_DNA"/>
</dbReference>
<accession>A0A4Y2FE82</accession>
<sequence>MRSYLERETIQQMAWPVRSLNPIAACVGYVGKKNCMSQCDAMRPPRAPTSLTIGMGITATAINDTFAGMVAVVKHAFQLDHAFAFHTRY</sequence>
<keyword evidence="2" id="KW-1185">Reference proteome</keyword>
<dbReference type="AlphaFoldDB" id="A0A4Y2FE82"/>
<protein>
    <submittedName>
        <fullName evidence="1">Uncharacterized protein</fullName>
    </submittedName>
</protein>
<gene>
    <name evidence="1" type="ORF">AVEN_45809_1</name>
</gene>
<evidence type="ECO:0000313" key="1">
    <source>
        <dbReference type="EMBL" id="GBM39853.1"/>
    </source>
</evidence>
<dbReference type="Proteomes" id="UP000499080">
    <property type="component" value="Unassembled WGS sequence"/>
</dbReference>
<name>A0A4Y2FE82_ARAVE</name>
<proteinExistence type="predicted"/>